<dbReference type="Proteomes" id="UP000710385">
    <property type="component" value="Unassembled WGS sequence"/>
</dbReference>
<protein>
    <submittedName>
        <fullName evidence="2">Uncharacterized protein</fullName>
    </submittedName>
</protein>
<evidence type="ECO:0000256" key="1">
    <source>
        <dbReference type="SAM" id="Phobius"/>
    </source>
</evidence>
<keyword evidence="1" id="KW-0812">Transmembrane</keyword>
<dbReference type="EMBL" id="JABTTY010000001">
    <property type="protein sequence ID" value="MBE7524944.1"/>
    <property type="molecule type" value="Genomic_DNA"/>
</dbReference>
<accession>A0A928TPT4</accession>
<dbReference type="AlphaFoldDB" id="A0A928TPT4"/>
<keyword evidence="1" id="KW-1133">Transmembrane helix</keyword>
<organism evidence="2 3">
    <name type="scientific">candidate division WWE3 bacterium</name>
    <dbReference type="NCBI Taxonomy" id="2053526"/>
    <lineage>
        <taxon>Bacteria</taxon>
        <taxon>Katanobacteria</taxon>
    </lineage>
</organism>
<sequence length="118" mass="12756">MAWLKSPSLRAKPPHPLPTLPRPKNMFVAVLLVLVPTLVMLGFGILFAWLGILASSGLSGWLNALPRHPAFLAALLFTSALSGAMIGLQSLVRIMHYVSLDKKGLVVDDEKPSSLWSS</sequence>
<comment type="caution">
    <text evidence="2">The sequence shown here is derived from an EMBL/GenBank/DDBJ whole genome shotgun (WGS) entry which is preliminary data.</text>
</comment>
<feature type="transmembrane region" description="Helical" evidence="1">
    <location>
        <begin position="70"/>
        <end position="92"/>
    </location>
</feature>
<gene>
    <name evidence="2" type="ORF">HS096_00895</name>
</gene>
<evidence type="ECO:0000313" key="3">
    <source>
        <dbReference type="Proteomes" id="UP000710385"/>
    </source>
</evidence>
<feature type="transmembrane region" description="Helical" evidence="1">
    <location>
        <begin position="27"/>
        <end position="50"/>
    </location>
</feature>
<evidence type="ECO:0000313" key="2">
    <source>
        <dbReference type="EMBL" id="MBE7524944.1"/>
    </source>
</evidence>
<reference evidence="2" key="1">
    <citation type="submission" date="2020-05" db="EMBL/GenBank/DDBJ databases">
        <title>High-Quality Genomes of Partial-Nitritation/Anammox System by Hierarchical Clustering Based Hybrid Assembly.</title>
        <authorList>
            <person name="Liu L."/>
            <person name="Wang Y."/>
            <person name="Che Y."/>
            <person name="Chen Y."/>
            <person name="Xia Y."/>
            <person name="Luo R."/>
            <person name="Cheng S.H."/>
            <person name="Zheng C."/>
            <person name="Zhang T."/>
        </authorList>
    </citation>
    <scope>NUCLEOTIDE SEQUENCE</scope>
    <source>
        <strain evidence="2">H1_PAT1</strain>
    </source>
</reference>
<name>A0A928TPT4_UNCKA</name>
<proteinExistence type="predicted"/>
<keyword evidence="1" id="KW-0472">Membrane</keyword>